<organism evidence="14 15">
    <name type="scientific">Bacillus infantis NRRL B-14911</name>
    <dbReference type="NCBI Taxonomy" id="1367477"/>
    <lineage>
        <taxon>Bacteria</taxon>
        <taxon>Bacillati</taxon>
        <taxon>Bacillota</taxon>
        <taxon>Bacilli</taxon>
        <taxon>Bacillales</taxon>
        <taxon>Bacillaceae</taxon>
        <taxon>Bacillus</taxon>
    </lineage>
</organism>
<dbReference type="RefSeq" id="WP_022543281.1">
    <property type="nucleotide sequence ID" value="NC_022524.1"/>
</dbReference>
<dbReference type="GO" id="GO:0000155">
    <property type="term" value="F:phosphorelay sensor kinase activity"/>
    <property type="evidence" value="ECO:0007669"/>
    <property type="project" value="InterPro"/>
</dbReference>
<dbReference type="Pfam" id="PF06580">
    <property type="entry name" value="His_kinase"/>
    <property type="match status" value="1"/>
</dbReference>
<dbReference type="OrthoDB" id="9776552at2"/>
<keyword evidence="5 12" id="KW-0812">Transmembrane</keyword>
<dbReference type="PANTHER" id="PTHR34220">
    <property type="entry name" value="SENSOR HISTIDINE KINASE YPDA"/>
    <property type="match status" value="1"/>
</dbReference>
<keyword evidence="2" id="KW-1003">Cell membrane</keyword>
<sequence>MRLNGLFMKQFLFTVFIIISVAAVLTVTIVRMSEQFFIDRFSITNSKVMNQVKDSFESFHYSIVTASNNVLQNGTVKRILTDEETEYEQMVSYFNMYQQMNRIKSYLDAYEIGIVVTGKNGIDYATDRPYWPITDEELRRSAIRKNTLRNPKRLLYQYDYRPGKDIESDDRNFIVATRAIREPISGRDYGEMYFAIQEKEFKKFYASYTSPGNHVFITNNSGVILSSSRPDLIGRTSTDLRRYTEELKGPEPYKVGKFMGKDHIILMEYLPSFDLYLFNVIDKEVAFGDLIDKSDIAQIVILIVIAVLFIVFFASRRLTNSLSTLARQISGAAKHDFVQYVTVGGTYETKKIAYAFNSMLDELHDYVEELMQTQKEKRNAELAALQQQINPHFLYNTLTSIRFMVQQGGRQEAENTIMALISLLQNTIGSPSETVTVKQEVDNLKNYAFINQKRYGDRIKTNYFVSPDCLNEPIPNLILQPFMENAFFHAFNRKDGGYINVLIWKENSRLICEVVDNGDGMEIEEDKQMPAKSKQQLFTGIGVRNVHDRLQLIYGDDAGVSISSKAGDGTTILLTIPLPQA</sequence>
<keyword evidence="9 12" id="KW-1133">Transmembrane helix</keyword>
<keyword evidence="10" id="KW-0902">Two-component regulatory system</keyword>
<dbReference type="KEGG" id="bif:N288_02175"/>
<evidence type="ECO:0000259" key="13">
    <source>
        <dbReference type="PROSITE" id="PS50885"/>
    </source>
</evidence>
<dbReference type="Gene3D" id="6.10.340.10">
    <property type="match status" value="1"/>
</dbReference>
<dbReference type="InterPro" id="IPR003660">
    <property type="entry name" value="HAMP_dom"/>
</dbReference>
<dbReference type="AlphaFoldDB" id="U5L6Z0"/>
<evidence type="ECO:0000256" key="3">
    <source>
        <dbReference type="ARBA" id="ARBA00022553"/>
    </source>
</evidence>
<keyword evidence="7" id="KW-0418">Kinase</keyword>
<dbReference type="PANTHER" id="PTHR34220:SF11">
    <property type="entry name" value="SENSOR PROTEIN KINASE HPTS"/>
    <property type="match status" value="1"/>
</dbReference>
<name>U5L6Z0_9BACI</name>
<dbReference type="Gene3D" id="3.30.565.10">
    <property type="entry name" value="Histidine kinase-like ATPase, C-terminal domain"/>
    <property type="match status" value="1"/>
</dbReference>
<gene>
    <name evidence="14" type="ORF">N288_02175</name>
</gene>
<dbReference type="InterPro" id="IPR010559">
    <property type="entry name" value="Sig_transdc_His_kin_internal"/>
</dbReference>
<evidence type="ECO:0000313" key="14">
    <source>
        <dbReference type="EMBL" id="AGX02402.1"/>
    </source>
</evidence>
<dbReference type="GO" id="GO:0005524">
    <property type="term" value="F:ATP binding"/>
    <property type="evidence" value="ECO:0007669"/>
    <property type="project" value="UniProtKB-KW"/>
</dbReference>
<dbReference type="GO" id="GO:0005886">
    <property type="term" value="C:plasma membrane"/>
    <property type="evidence" value="ECO:0007669"/>
    <property type="project" value="UniProtKB-SubCell"/>
</dbReference>
<evidence type="ECO:0000256" key="9">
    <source>
        <dbReference type="ARBA" id="ARBA00022989"/>
    </source>
</evidence>
<evidence type="ECO:0000256" key="6">
    <source>
        <dbReference type="ARBA" id="ARBA00022741"/>
    </source>
</evidence>
<evidence type="ECO:0000256" key="7">
    <source>
        <dbReference type="ARBA" id="ARBA00022777"/>
    </source>
</evidence>
<protein>
    <submittedName>
        <fullName evidence="14">Membrane protein</fullName>
    </submittedName>
</protein>
<dbReference type="Pfam" id="PF02518">
    <property type="entry name" value="HATPase_c"/>
    <property type="match status" value="1"/>
</dbReference>
<keyword evidence="4" id="KW-0808">Transferase</keyword>
<evidence type="ECO:0000256" key="8">
    <source>
        <dbReference type="ARBA" id="ARBA00022840"/>
    </source>
</evidence>
<proteinExistence type="predicted"/>
<evidence type="ECO:0000256" key="4">
    <source>
        <dbReference type="ARBA" id="ARBA00022679"/>
    </source>
</evidence>
<dbReference type="InterPro" id="IPR050640">
    <property type="entry name" value="Bact_2-comp_sensor_kinase"/>
</dbReference>
<dbReference type="STRING" id="1367477.N288_02175"/>
<dbReference type="PATRIC" id="fig|1367477.3.peg.376"/>
<dbReference type="PROSITE" id="PS50885">
    <property type="entry name" value="HAMP"/>
    <property type="match status" value="1"/>
</dbReference>
<keyword evidence="6" id="KW-0547">Nucleotide-binding</keyword>
<evidence type="ECO:0000256" key="1">
    <source>
        <dbReference type="ARBA" id="ARBA00004651"/>
    </source>
</evidence>
<comment type="subcellular location">
    <subcellularLocation>
        <location evidence="1">Cell membrane</location>
        <topology evidence="1">Multi-pass membrane protein</topology>
    </subcellularLocation>
</comment>
<evidence type="ECO:0000256" key="5">
    <source>
        <dbReference type="ARBA" id="ARBA00022692"/>
    </source>
</evidence>
<evidence type="ECO:0000256" key="2">
    <source>
        <dbReference type="ARBA" id="ARBA00022475"/>
    </source>
</evidence>
<dbReference type="InterPro" id="IPR036890">
    <property type="entry name" value="HATPase_C_sf"/>
</dbReference>
<keyword evidence="11 12" id="KW-0472">Membrane</keyword>
<dbReference type="InterPro" id="IPR003594">
    <property type="entry name" value="HATPase_dom"/>
</dbReference>
<keyword evidence="8" id="KW-0067">ATP-binding</keyword>
<feature type="transmembrane region" description="Helical" evidence="12">
    <location>
        <begin position="296"/>
        <end position="314"/>
    </location>
</feature>
<keyword evidence="15" id="KW-1185">Reference proteome</keyword>
<feature type="transmembrane region" description="Helical" evidence="12">
    <location>
        <begin position="12"/>
        <end position="32"/>
    </location>
</feature>
<evidence type="ECO:0000256" key="12">
    <source>
        <dbReference type="SAM" id="Phobius"/>
    </source>
</evidence>
<dbReference type="SMART" id="SM00304">
    <property type="entry name" value="HAMP"/>
    <property type="match status" value="1"/>
</dbReference>
<dbReference type="HOGENOM" id="CLU_020473_6_0_9"/>
<keyword evidence="3" id="KW-0597">Phosphoprotein</keyword>
<feature type="domain" description="HAMP" evidence="13">
    <location>
        <begin position="316"/>
        <end position="368"/>
    </location>
</feature>
<accession>U5L6Z0</accession>
<reference evidence="14 15" key="1">
    <citation type="submission" date="2013-07" db="EMBL/GenBank/DDBJ databases">
        <title>Complete genome sequence of Bacillus infantis NRRL B-14911 that has potential to induce cardiac disease by antigenic mimicry.</title>
        <authorList>
            <person name="Massilamany C."/>
            <person name="Smith T.P.L."/>
            <person name="Loy J.D."/>
            <person name="Barletta R."/>
            <person name="Reddy J."/>
        </authorList>
    </citation>
    <scope>NUCLEOTIDE SEQUENCE [LARGE SCALE GENOMIC DNA]</scope>
    <source>
        <strain evidence="14 15">NRRL B-14911</strain>
    </source>
</reference>
<evidence type="ECO:0000256" key="11">
    <source>
        <dbReference type="ARBA" id="ARBA00023136"/>
    </source>
</evidence>
<evidence type="ECO:0000256" key="10">
    <source>
        <dbReference type="ARBA" id="ARBA00023012"/>
    </source>
</evidence>
<dbReference type="SUPFAM" id="SSF55874">
    <property type="entry name" value="ATPase domain of HSP90 chaperone/DNA topoisomerase II/histidine kinase"/>
    <property type="match status" value="1"/>
</dbReference>
<dbReference type="EMBL" id="CP006643">
    <property type="protein sequence ID" value="AGX02402.1"/>
    <property type="molecule type" value="Genomic_DNA"/>
</dbReference>
<dbReference type="GeneID" id="97347708"/>
<dbReference type="Proteomes" id="UP000017805">
    <property type="component" value="Chromosome"/>
</dbReference>
<evidence type="ECO:0000313" key="15">
    <source>
        <dbReference type="Proteomes" id="UP000017805"/>
    </source>
</evidence>